<dbReference type="GO" id="GO:0055085">
    <property type="term" value="P:transmembrane transport"/>
    <property type="evidence" value="ECO:0007669"/>
    <property type="project" value="InterPro"/>
</dbReference>
<dbReference type="Pfam" id="PF22571">
    <property type="entry name" value="LiaI-LiaF-TM_PspC"/>
    <property type="match status" value="1"/>
</dbReference>
<evidence type="ECO:0000313" key="13">
    <source>
        <dbReference type="Proteomes" id="UP001143545"/>
    </source>
</evidence>
<evidence type="ECO:0000256" key="2">
    <source>
        <dbReference type="ARBA" id="ARBA00004162"/>
    </source>
</evidence>
<dbReference type="InterPro" id="IPR054319">
    <property type="entry name" value="PspC-rel_ToastRack"/>
</dbReference>
<evidence type="ECO:0000256" key="1">
    <source>
        <dbReference type="ARBA" id="ARBA00004141"/>
    </source>
</evidence>
<feature type="transmembrane region" description="Helical" evidence="8">
    <location>
        <begin position="325"/>
        <end position="343"/>
    </location>
</feature>
<evidence type="ECO:0000256" key="5">
    <source>
        <dbReference type="ARBA" id="ARBA00022989"/>
    </source>
</evidence>
<keyword evidence="6 8" id="KW-0472">Membrane</keyword>
<evidence type="ECO:0008006" key="14">
    <source>
        <dbReference type="Google" id="ProtNLM"/>
    </source>
</evidence>
<feature type="transmembrane region" description="Helical" evidence="8">
    <location>
        <begin position="286"/>
        <end position="313"/>
    </location>
</feature>
<feature type="domain" description="PspC-related ToastRack" evidence="11">
    <location>
        <begin position="392"/>
        <end position="524"/>
    </location>
</feature>
<keyword evidence="13" id="KW-1185">Reference proteome</keyword>
<evidence type="ECO:0000256" key="7">
    <source>
        <dbReference type="SAM" id="MobiDB-lite"/>
    </source>
</evidence>
<evidence type="ECO:0000259" key="11">
    <source>
        <dbReference type="Pfam" id="PF22744"/>
    </source>
</evidence>
<evidence type="ECO:0000256" key="4">
    <source>
        <dbReference type="ARBA" id="ARBA00022692"/>
    </source>
</evidence>
<gene>
    <name evidence="12" type="ORF">NBRC110019_06530</name>
</gene>
<name>A0A9W6B5E2_9FLAO</name>
<feature type="transmembrane region" description="Helical" evidence="8">
    <location>
        <begin position="240"/>
        <end position="266"/>
    </location>
</feature>
<dbReference type="InterPro" id="IPR054321">
    <property type="entry name" value="PspC-rel_TM"/>
</dbReference>
<organism evidence="12 13">
    <name type="scientific">Neptunitalea chrysea</name>
    <dbReference type="NCBI Taxonomy" id="1647581"/>
    <lineage>
        <taxon>Bacteria</taxon>
        <taxon>Pseudomonadati</taxon>
        <taxon>Bacteroidota</taxon>
        <taxon>Flavobacteriia</taxon>
        <taxon>Flavobacteriales</taxon>
        <taxon>Flavobacteriaceae</taxon>
        <taxon>Neptunitalea</taxon>
    </lineage>
</organism>
<comment type="caution">
    <text evidence="12">The sequence shown here is derived from an EMBL/GenBank/DDBJ whole genome shotgun (WGS) entry which is preliminary data.</text>
</comment>
<evidence type="ECO:0000256" key="3">
    <source>
        <dbReference type="ARBA" id="ARBA00022475"/>
    </source>
</evidence>
<dbReference type="Pfam" id="PF04024">
    <property type="entry name" value="PspC"/>
    <property type="match status" value="1"/>
</dbReference>
<dbReference type="CDD" id="cd06261">
    <property type="entry name" value="TM_PBP2"/>
    <property type="match status" value="1"/>
</dbReference>
<keyword evidence="4 8" id="KW-0812">Transmembrane</keyword>
<dbReference type="InterPro" id="IPR000515">
    <property type="entry name" value="MetI-like"/>
</dbReference>
<feature type="domain" description="PspC-related transmembrane region" evidence="10">
    <location>
        <begin position="205"/>
        <end position="343"/>
    </location>
</feature>
<keyword evidence="5 8" id="KW-1133">Transmembrane helix</keyword>
<dbReference type="InterPro" id="IPR052027">
    <property type="entry name" value="PspC"/>
</dbReference>
<feature type="region of interest" description="Disordered" evidence="7">
    <location>
        <begin position="528"/>
        <end position="557"/>
    </location>
</feature>
<evidence type="ECO:0000256" key="8">
    <source>
        <dbReference type="SAM" id="Phobius"/>
    </source>
</evidence>
<reference evidence="12" key="1">
    <citation type="submission" date="2022-07" db="EMBL/GenBank/DDBJ databases">
        <title>Taxonomy of Novel Oxalotrophic and Methylotrophic Bacteria.</title>
        <authorList>
            <person name="Sahin N."/>
            <person name="Tani A."/>
        </authorList>
    </citation>
    <scope>NUCLEOTIDE SEQUENCE</scope>
    <source>
        <strain evidence="12">AM327</strain>
    </source>
</reference>
<dbReference type="AlphaFoldDB" id="A0A9W6B5E2"/>
<dbReference type="Pfam" id="PF22744">
    <property type="entry name" value="Toast-rack_PspC-Cterm"/>
    <property type="match status" value="1"/>
</dbReference>
<sequence>MNKTININLGGLFFHIDEEAYFKLQKYLDTIKRSLSSSPGRDEIIGDIEARIAELFSERLMNERQVVSMKDVSEVIDIMGQPEDYMVDEEIFEDEPIRQKSAPKGTHKQLLRDPDNKYIAGVSSGLSYYFGIDPLWIRLLWVLLVIAGFGSPILLYIILWIIMPEAVTTAQKLSMRGEPVNISNIEKKVKEGFEDVADRVKNADYEKAGRKIKSTGQTFFETIGNIIVTILKVFGKFAGVLLIIVAVATLIGLLMGVIAAIIGGSFSVHFGPFGMNESYFLHDVPFWFFMLLVLFAVGIPFFFLLILGIKIIANNTKSIGNVSRYSLLAVWILAIVGLIYVAIEHNFENSISSTNTEKYEYTIGSPKKVTIALSQDRIFSHTYKSNGITIVESDGQEKILNHHVRLNVRPTIDTVMYIKVEKKSTGKNYNQAKSIAENISFNYTINNNLIKLDDYILSDDENKYLNQSVYVTIYVPEDIYVELDPSIKYIISNIKNDKRIYDRDMPDYEWVMGNEELECLNCYSEEEKEEMELDENQKDESNPLFSSTSDSLNLKETEKITTEKIDTKSETTGNQFLEVEKIKSEN</sequence>
<evidence type="ECO:0000256" key="6">
    <source>
        <dbReference type="ARBA" id="ARBA00023136"/>
    </source>
</evidence>
<comment type="subcellular location">
    <subcellularLocation>
        <location evidence="2">Cell membrane</location>
        <topology evidence="2">Single-pass membrane protein</topology>
    </subcellularLocation>
    <subcellularLocation>
        <location evidence="1">Membrane</location>
        <topology evidence="1">Multi-pass membrane protein</topology>
    </subcellularLocation>
</comment>
<dbReference type="InterPro" id="IPR007168">
    <property type="entry name" value="Phageshock_PspC_N"/>
</dbReference>
<dbReference type="Proteomes" id="UP001143545">
    <property type="component" value="Unassembled WGS sequence"/>
</dbReference>
<accession>A0A9W6B5E2</accession>
<feature type="transmembrane region" description="Helical" evidence="8">
    <location>
        <begin position="135"/>
        <end position="162"/>
    </location>
</feature>
<proteinExistence type="predicted"/>
<dbReference type="GO" id="GO:0005886">
    <property type="term" value="C:plasma membrane"/>
    <property type="evidence" value="ECO:0007669"/>
    <property type="project" value="UniProtKB-SubCell"/>
</dbReference>
<dbReference type="PANTHER" id="PTHR33885:SF3">
    <property type="entry name" value="PHAGE SHOCK PROTEIN C"/>
    <property type="match status" value="1"/>
</dbReference>
<evidence type="ECO:0000259" key="10">
    <source>
        <dbReference type="Pfam" id="PF22571"/>
    </source>
</evidence>
<evidence type="ECO:0000259" key="9">
    <source>
        <dbReference type="Pfam" id="PF04024"/>
    </source>
</evidence>
<feature type="compositionally biased region" description="Polar residues" evidence="7">
    <location>
        <begin position="543"/>
        <end position="552"/>
    </location>
</feature>
<protein>
    <recommendedName>
        <fullName evidence="14">Phage shock protein C (PspC) family protein</fullName>
    </recommendedName>
</protein>
<dbReference type="RefSeq" id="WP_281752340.1">
    <property type="nucleotide sequence ID" value="NZ_BRVP01000004.1"/>
</dbReference>
<dbReference type="EMBL" id="BRVP01000004">
    <property type="protein sequence ID" value="GLB51614.1"/>
    <property type="molecule type" value="Genomic_DNA"/>
</dbReference>
<evidence type="ECO:0000313" key="12">
    <source>
        <dbReference type="EMBL" id="GLB51614.1"/>
    </source>
</evidence>
<keyword evidence="3" id="KW-1003">Cell membrane</keyword>
<dbReference type="PANTHER" id="PTHR33885">
    <property type="entry name" value="PHAGE SHOCK PROTEIN C"/>
    <property type="match status" value="1"/>
</dbReference>
<feature type="domain" description="Phage shock protein PspC N-terminal" evidence="9">
    <location>
        <begin position="108"/>
        <end position="166"/>
    </location>
</feature>